<keyword evidence="1" id="KW-0670">Pyruvate</keyword>
<evidence type="ECO:0000313" key="2">
    <source>
        <dbReference type="Proteomes" id="UP001242480"/>
    </source>
</evidence>
<accession>A0ABU0J2Y9</accession>
<dbReference type="RefSeq" id="WP_307268431.1">
    <property type="nucleotide sequence ID" value="NZ_JAUSVX010000001.1"/>
</dbReference>
<name>A0ABU0J2Y9_9HYPH</name>
<sequence length="92" mass="10442">MDAKQAAKIAKAYVATMLEDENITNLGLEEIDYNNGFWDVTVGFSRPWNTYRNPLAAITGAGDSTIRRAYRIIKIDNETENVLSMKRRDAEQ</sequence>
<reference evidence="1 2" key="1">
    <citation type="submission" date="2023-07" db="EMBL/GenBank/DDBJ databases">
        <title>Genomic Encyclopedia of Type Strains, Phase IV (KMG-IV): sequencing the most valuable type-strain genomes for metagenomic binning, comparative biology and taxonomic classification.</title>
        <authorList>
            <person name="Goeker M."/>
        </authorList>
    </citation>
    <scope>NUCLEOTIDE SEQUENCE [LARGE SCALE GENOMIC DNA]</scope>
    <source>
        <strain evidence="1 2">DSM 19619</strain>
    </source>
</reference>
<evidence type="ECO:0000313" key="1">
    <source>
        <dbReference type="EMBL" id="MDQ0467985.1"/>
    </source>
</evidence>
<comment type="caution">
    <text evidence="1">The sequence shown here is derived from an EMBL/GenBank/DDBJ whole genome shotgun (WGS) entry which is preliminary data.</text>
</comment>
<protein>
    <submittedName>
        <fullName evidence="1">Pyruvate/2-oxoglutarate/acetoin dehydrogenase E1 component</fullName>
    </submittedName>
</protein>
<organism evidence="1 2">
    <name type="scientific">Labrys wisconsinensis</name>
    <dbReference type="NCBI Taxonomy" id="425677"/>
    <lineage>
        <taxon>Bacteria</taxon>
        <taxon>Pseudomonadati</taxon>
        <taxon>Pseudomonadota</taxon>
        <taxon>Alphaproteobacteria</taxon>
        <taxon>Hyphomicrobiales</taxon>
        <taxon>Xanthobacteraceae</taxon>
        <taxon>Labrys</taxon>
    </lineage>
</organism>
<keyword evidence="2" id="KW-1185">Reference proteome</keyword>
<dbReference type="EMBL" id="JAUSVX010000001">
    <property type="protein sequence ID" value="MDQ0467985.1"/>
    <property type="molecule type" value="Genomic_DNA"/>
</dbReference>
<proteinExistence type="predicted"/>
<dbReference type="Proteomes" id="UP001242480">
    <property type="component" value="Unassembled WGS sequence"/>
</dbReference>
<gene>
    <name evidence="1" type="ORF">QO011_000980</name>
</gene>